<comment type="similarity">
    <text evidence="6">Belongs to the peptidase M48 family.</text>
</comment>
<dbReference type="Pfam" id="PF01435">
    <property type="entry name" value="Peptidase_M48"/>
    <property type="match status" value="1"/>
</dbReference>
<evidence type="ECO:0000256" key="7">
    <source>
        <dbReference type="SAM" id="MobiDB-lite"/>
    </source>
</evidence>
<keyword evidence="5 6" id="KW-0482">Metalloprotease</keyword>
<dbReference type="EMBL" id="BRXZ01000858">
    <property type="protein sequence ID" value="GMH55912.1"/>
    <property type="molecule type" value="Genomic_DNA"/>
</dbReference>
<evidence type="ECO:0000256" key="1">
    <source>
        <dbReference type="ARBA" id="ARBA00022670"/>
    </source>
</evidence>
<feature type="compositionally biased region" description="Basic and acidic residues" evidence="7">
    <location>
        <begin position="177"/>
        <end position="186"/>
    </location>
</feature>
<keyword evidence="10" id="KW-1185">Reference proteome</keyword>
<protein>
    <recommendedName>
        <fullName evidence="8">Peptidase M48 domain-containing protein</fullName>
    </recommendedName>
</protein>
<dbReference type="AlphaFoldDB" id="A0A9W6ZR81"/>
<dbReference type="InterPro" id="IPR051156">
    <property type="entry name" value="Mito/Outer_Membr_Metalloprot"/>
</dbReference>
<dbReference type="CDD" id="cd07331">
    <property type="entry name" value="M48C_Oma1_like"/>
    <property type="match status" value="1"/>
</dbReference>
<keyword evidence="3 6" id="KW-0378">Hydrolase</keyword>
<dbReference type="PANTHER" id="PTHR22726">
    <property type="entry name" value="METALLOENDOPEPTIDASE OMA1"/>
    <property type="match status" value="1"/>
</dbReference>
<evidence type="ECO:0000256" key="2">
    <source>
        <dbReference type="ARBA" id="ARBA00022723"/>
    </source>
</evidence>
<dbReference type="Proteomes" id="UP001165082">
    <property type="component" value="Unassembled WGS sequence"/>
</dbReference>
<reference evidence="9" key="1">
    <citation type="submission" date="2022-07" db="EMBL/GenBank/DDBJ databases">
        <title>Genome analysis of Parmales, a sister group of diatoms, reveals the evolutionary specialization of diatoms from phago-mixotrophs to photoautotrophs.</title>
        <authorList>
            <person name="Ban H."/>
            <person name="Sato S."/>
            <person name="Yoshikawa S."/>
            <person name="Kazumasa Y."/>
            <person name="Nakamura Y."/>
            <person name="Ichinomiya M."/>
            <person name="Saitoh K."/>
            <person name="Sato N."/>
            <person name="Blanc-Mathieu R."/>
            <person name="Endo H."/>
            <person name="Kuwata A."/>
            <person name="Ogata H."/>
        </authorList>
    </citation>
    <scope>NUCLEOTIDE SEQUENCE</scope>
</reference>
<evidence type="ECO:0000256" key="6">
    <source>
        <dbReference type="RuleBase" id="RU003983"/>
    </source>
</evidence>
<comment type="caution">
    <text evidence="9">The sequence shown here is derived from an EMBL/GenBank/DDBJ whole genome shotgun (WGS) entry which is preliminary data.</text>
</comment>
<dbReference type="GO" id="GO:0046872">
    <property type="term" value="F:metal ion binding"/>
    <property type="evidence" value="ECO:0007669"/>
    <property type="project" value="UniProtKB-KW"/>
</dbReference>
<evidence type="ECO:0000313" key="9">
    <source>
        <dbReference type="EMBL" id="GMH55912.1"/>
    </source>
</evidence>
<dbReference type="GO" id="GO:0051603">
    <property type="term" value="P:proteolysis involved in protein catabolic process"/>
    <property type="evidence" value="ECO:0007669"/>
    <property type="project" value="TreeGrafter"/>
</dbReference>
<organism evidence="9 10">
    <name type="scientific">Triparma retinervis</name>
    <dbReference type="NCBI Taxonomy" id="2557542"/>
    <lineage>
        <taxon>Eukaryota</taxon>
        <taxon>Sar</taxon>
        <taxon>Stramenopiles</taxon>
        <taxon>Ochrophyta</taxon>
        <taxon>Bolidophyceae</taxon>
        <taxon>Parmales</taxon>
        <taxon>Triparmaceae</taxon>
        <taxon>Triparma</taxon>
    </lineage>
</organism>
<evidence type="ECO:0000259" key="8">
    <source>
        <dbReference type="Pfam" id="PF01435"/>
    </source>
</evidence>
<accession>A0A9W6ZR81</accession>
<dbReference type="OrthoDB" id="7464992at2759"/>
<evidence type="ECO:0000256" key="5">
    <source>
        <dbReference type="ARBA" id="ARBA00023049"/>
    </source>
</evidence>
<dbReference type="GO" id="GO:0004222">
    <property type="term" value="F:metalloendopeptidase activity"/>
    <property type="evidence" value="ECO:0007669"/>
    <property type="project" value="InterPro"/>
</dbReference>
<evidence type="ECO:0000256" key="3">
    <source>
        <dbReference type="ARBA" id="ARBA00022801"/>
    </source>
</evidence>
<evidence type="ECO:0000313" key="10">
    <source>
        <dbReference type="Proteomes" id="UP001165082"/>
    </source>
</evidence>
<dbReference type="InterPro" id="IPR001915">
    <property type="entry name" value="Peptidase_M48"/>
</dbReference>
<dbReference type="GO" id="GO:0016020">
    <property type="term" value="C:membrane"/>
    <property type="evidence" value="ECO:0007669"/>
    <property type="project" value="TreeGrafter"/>
</dbReference>
<feature type="region of interest" description="Disordered" evidence="7">
    <location>
        <begin position="166"/>
        <end position="186"/>
    </location>
</feature>
<dbReference type="PANTHER" id="PTHR22726:SF1">
    <property type="entry name" value="METALLOENDOPEPTIDASE OMA1, MITOCHONDRIAL"/>
    <property type="match status" value="1"/>
</dbReference>
<proteinExistence type="inferred from homology"/>
<sequence>MFKYARTESELAAVMAHEIGHVLARHTGEKVTDTGVLSLVTLALASLSGVLFGGDSGASAFKILTVGKSFLYELPHSRDMEREADLIGVELMGRACFDPRDAYKVFERMEKDSKRKGEGGSNSYLSTHPSHGERVGNLKKWGGEAWERMKGREEECLEVNERWKEMRRGGRNRKRERNMGRDDEGG</sequence>
<keyword evidence="1 6" id="KW-0645">Protease</keyword>
<evidence type="ECO:0000256" key="4">
    <source>
        <dbReference type="ARBA" id="ARBA00022833"/>
    </source>
</evidence>
<comment type="cofactor">
    <cofactor evidence="6">
        <name>Zn(2+)</name>
        <dbReference type="ChEBI" id="CHEBI:29105"/>
    </cofactor>
    <text evidence="6">Binds 1 zinc ion per subunit.</text>
</comment>
<feature type="region of interest" description="Disordered" evidence="7">
    <location>
        <begin position="111"/>
        <end position="138"/>
    </location>
</feature>
<gene>
    <name evidence="9" type="ORF">TrRE_jg11165</name>
</gene>
<name>A0A9W6ZR81_9STRA</name>
<keyword evidence="2" id="KW-0479">Metal-binding</keyword>
<feature type="domain" description="Peptidase M48" evidence="8">
    <location>
        <begin position="3"/>
        <end position="141"/>
    </location>
</feature>
<keyword evidence="4 6" id="KW-0862">Zinc</keyword>